<dbReference type="CDD" id="cd00082">
    <property type="entry name" value="HisKA"/>
    <property type="match status" value="1"/>
</dbReference>
<evidence type="ECO:0000259" key="7">
    <source>
        <dbReference type="PROSITE" id="PS50109"/>
    </source>
</evidence>
<dbReference type="SMART" id="SM00387">
    <property type="entry name" value="HATPase_c"/>
    <property type="match status" value="1"/>
</dbReference>
<dbReference type="PROSITE" id="PS50110">
    <property type="entry name" value="RESPONSE_REGULATORY"/>
    <property type="match status" value="1"/>
</dbReference>
<gene>
    <name evidence="11" type="ORF">M2319_003266</name>
</gene>
<feature type="modified residue" description="4-aspartylphosphate" evidence="4">
    <location>
        <position position="682"/>
    </location>
</feature>
<evidence type="ECO:0000256" key="4">
    <source>
        <dbReference type="PROSITE-ProRule" id="PRU00169"/>
    </source>
</evidence>
<keyword evidence="12" id="KW-1185">Reference proteome</keyword>
<dbReference type="NCBIfam" id="TIGR00229">
    <property type="entry name" value="sensory_box"/>
    <property type="match status" value="1"/>
</dbReference>
<dbReference type="InterPro" id="IPR011006">
    <property type="entry name" value="CheY-like_superfamily"/>
</dbReference>
<dbReference type="PANTHER" id="PTHR43065:SF42">
    <property type="entry name" value="TWO-COMPONENT SENSOR PPRA"/>
    <property type="match status" value="1"/>
</dbReference>
<keyword evidence="5" id="KW-0175">Coiled coil</keyword>
<dbReference type="InterPro" id="IPR000014">
    <property type="entry name" value="PAS"/>
</dbReference>
<evidence type="ECO:0000259" key="10">
    <source>
        <dbReference type="PROSITE" id="PS50113"/>
    </source>
</evidence>
<dbReference type="CDD" id="cd00156">
    <property type="entry name" value="REC"/>
    <property type="match status" value="1"/>
</dbReference>
<dbReference type="InterPro" id="IPR004358">
    <property type="entry name" value="Sig_transdc_His_kin-like_C"/>
</dbReference>
<dbReference type="SMART" id="SM00091">
    <property type="entry name" value="PAS"/>
    <property type="match status" value="1"/>
</dbReference>
<dbReference type="PROSITE" id="PS50109">
    <property type="entry name" value="HIS_KIN"/>
    <property type="match status" value="1"/>
</dbReference>
<dbReference type="InterPro" id="IPR036890">
    <property type="entry name" value="HATPase_C_sf"/>
</dbReference>
<sequence>MASLAANRRLRSVLIVVYAVALLVSTVLLGLYLGLETNRRLQAIKTSWVQFSEEADRKGAWISEIRGLMGYGGIIHNFKNYVLRKDDAYLERLEEQLVPFHATMRVYRESLPAGEERQALATIEGTIRRYEEKIPIARQADRENWPVTETDRLVKVDDTAAIAALVRLEAIWTAKRDDATRDIVTAVGEGERLITMGFLFLFALGVVALVLIGLLFALLRELQGTVVRLTEELAERRRAEQAERKLSRAIEQSPATIIITDTDGRIEYVNRKFETLTEYSRAEVIGETPRMLRSGNTADETYRRLRLQLLSGKEWRGIFRNRKKSGEHYWVETTILPLKDDDGQIINFISAGEDITEKRRAREQIARVQKMEAVGLLAGGIAHDFNNILTSILGNLHLARLDAPRDGSLDEELEHAELAAKRAQGLVKQLLTFARRQPATPARLRLAEAIEEDVRLLRASIPVNVGFDVRIADPDITVMVDPSHLNQVMMNLCRNAAEAIGTAKGTISITAETCDRPDPDPGDADAAAVLVDSLPADSDRWVRLSVADDGPGMPEDVAGRVFEPFYSTKPVGKGTGLGLSMVATLAREMGSRITLKTGPGEGATFSLYLPQCEALATAESRSAGLPGGRERLLLIDDEVDIVSTYRRILIRLGYQVEAYTEPRVAMAAFAAVPGRFDAVITDMVMPEMSGEEVVEEVRRLRPDCPVLIASAYHPESPGEIAGPHVAFLEKPADPGHFARTLRGLLDAAAGNTDSAAASDAETRRHHP</sequence>
<dbReference type="SMART" id="SM00448">
    <property type="entry name" value="REC"/>
    <property type="match status" value="1"/>
</dbReference>
<dbReference type="InterPro" id="IPR003594">
    <property type="entry name" value="HATPase_dom"/>
</dbReference>
<dbReference type="InterPro" id="IPR000700">
    <property type="entry name" value="PAS-assoc_C"/>
</dbReference>
<dbReference type="SMART" id="SM00388">
    <property type="entry name" value="HisKA"/>
    <property type="match status" value="1"/>
</dbReference>
<keyword evidence="6" id="KW-1133">Transmembrane helix</keyword>
<keyword evidence="3 4" id="KW-0597">Phosphoprotein</keyword>
<dbReference type="InterPro" id="IPR003661">
    <property type="entry name" value="HisK_dim/P_dom"/>
</dbReference>
<protein>
    <recommendedName>
        <fullName evidence="2">histidine kinase</fullName>
        <ecNumber evidence="2">2.7.13.3</ecNumber>
    </recommendedName>
</protein>
<feature type="domain" description="PAC" evidence="10">
    <location>
        <begin position="313"/>
        <end position="367"/>
    </location>
</feature>
<name>A0ABT3HEU5_9HYPH</name>
<dbReference type="PROSITE" id="PS50113">
    <property type="entry name" value="PAC"/>
    <property type="match status" value="1"/>
</dbReference>
<feature type="coiled-coil region" evidence="5">
    <location>
        <begin position="219"/>
        <end position="252"/>
    </location>
</feature>
<evidence type="ECO:0000256" key="1">
    <source>
        <dbReference type="ARBA" id="ARBA00000085"/>
    </source>
</evidence>
<evidence type="ECO:0000259" key="9">
    <source>
        <dbReference type="PROSITE" id="PS50112"/>
    </source>
</evidence>
<comment type="catalytic activity">
    <reaction evidence="1">
        <text>ATP + protein L-histidine = ADP + protein N-phospho-L-histidine.</text>
        <dbReference type="EC" id="2.7.13.3"/>
    </reaction>
</comment>
<feature type="domain" description="Histidine kinase" evidence="7">
    <location>
        <begin position="380"/>
        <end position="613"/>
    </location>
</feature>
<keyword evidence="6" id="KW-0472">Membrane</keyword>
<feature type="transmembrane region" description="Helical" evidence="6">
    <location>
        <begin position="198"/>
        <end position="219"/>
    </location>
</feature>
<dbReference type="SUPFAM" id="SSF52172">
    <property type="entry name" value="CheY-like"/>
    <property type="match status" value="1"/>
</dbReference>
<evidence type="ECO:0000256" key="3">
    <source>
        <dbReference type="ARBA" id="ARBA00022553"/>
    </source>
</evidence>
<accession>A0ABT3HEU5</accession>
<dbReference type="InterPro" id="IPR036097">
    <property type="entry name" value="HisK_dim/P_sf"/>
</dbReference>
<dbReference type="EMBL" id="JAOQNS010000009">
    <property type="protein sequence ID" value="MCW2308917.1"/>
    <property type="molecule type" value="Genomic_DNA"/>
</dbReference>
<evidence type="ECO:0000256" key="2">
    <source>
        <dbReference type="ARBA" id="ARBA00012438"/>
    </source>
</evidence>
<dbReference type="Gene3D" id="3.30.450.20">
    <property type="entry name" value="PAS domain"/>
    <property type="match status" value="1"/>
</dbReference>
<dbReference type="Pfam" id="PF02518">
    <property type="entry name" value="HATPase_c"/>
    <property type="match status" value="1"/>
</dbReference>
<dbReference type="PROSITE" id="PS50112">
    <property type="entry name" value="PAS"/>
    <property type="match status" value="1"/>
</dbReference>
<evidence type="ECO:0000313" key="12">
    <source>
        <dbReference type="Proteomes" id="UP001209755"/>
    </source>
</evidence>
<dbReference type="Pfam" id="PF13426">
    <property type="entry name" value="PAS_9"/>
    <property type="match status" value="1"/>
</dbReference>
<dbReference type="SMART" id="SM00086">
    <property type="entry name" value="PAC"/>
    <property type="match status" value="1"/>
</dbReference>
<evidence type="ECO:0000313" key="11">
    <source>
        <dbReference type="EMBL" id="MCW2308917.1"/>
    </source>
</evidence>
<dbReference type="InterPro" id="IPR001789">
    <property type="entry name" value="Sig_transdc_resp-reg_receiver"/>
</dbReference>
<dbReference type="PANTHER" id="PTHR43065">
    <property type="entry name" value="SENSOR HISTIDINE KINASE"/>
    <property type="match status" value="1"/>
</dbReference>
<dbReference type="SUPFAM" id="SSF55785">
    <property type="entry name" value="PYP-like sensor domain (PAS domain)"/>
    <property type="match status" value="1"/>
</dbReference>
<dbReference type="RefSeq" id="WP_264602505.1">
    <property type="nucleotide sequence ID" value="NZ_JAOQNS010000009.1"/>
</dbReference>
<comment type="caution">
    <text evidence="11">The sequence shown here is derived from an EMBL/GenBank/DDBJ whole genome shotgun (WGS) entry which is preliminary data.</text>
</comment>
<dbReference type="Proteomes" id="UP001209755">
    <property type="component" value="Unassembled WGS sequence"/>
</dbReference>
<proteinExistence type="predicted"/>
<dbReference type="SUPFAM" id="SSF47384">
    <property type="entry name" value="Homodimeric domain of signal transducing histidine kinase"/>
    <property type="match status" value="1"/>
</dbReference>
<dbReference type="Pfam" id="PF00072">
    <property type="entry name" value="Response_reg"/>
    <property type="match status" value="1"/>
</dbReference>
<dbReference type="Pfam" id="PF00512">
    <property type="entry name" value="HisKA"/>
    <property type="match status" value="1"/>
</dbReference>
<evidence type="ECO:0000256" key="6">
    <source>
        <dbReference type="SAM" id="Phobius"/>
    </source>
</evidence>
<dbReference type="SUPFAM" id="SSF55874">
    <property type="entry name" value="ATPase domain of HSP90 chaperone/DNA topoisomerase II/histidine kinase"/>
    <property type="match status" value="1"/>
</dbReference>
<feature type="domain" description="Response regulatory" evidence="8">
    <location>
        <begin position="631"/>
        <end position="745"/>
    </location>
</feature>
<dbReference type="InterPro" id="IPR005467">
    <property type="entry name" value="His_kinase_dom"/>
</dbReference>
<dbReference type="EC" id="2.7.13.3" evidence="2"/>
<dbReference type="InterPro" id="IPR035965">
    <property type="entry name" value="PAS-like_dom_sf"/>
</dbReference>
<dbReference type="Gene3D" id="3.30.565.10">
    <property type="entry name" value="Histidine kinase-like ATPase, C-terminal domain"/>
    <property type="match status" value="1"/>
</dbReference>
<keyword evidence="6" id="KW-0812">Transmembrane</keyword>
<organism evidence="11 12">
    <name type="scientific">Rhodobium gokarnense</name>
    <dbReference type="NCBI Taxonomy" id="364296"/>
    <lineage>
        <taxon>Bacteria</taxon>
        <taxon>Pseudomonadati</taxon>
        <taxon>Pseudomonadota</taxon>
        <taxon>Alphaproteobacteria</taxon>
        <taxon>Hyphomicrobiales</taxon>
        <taxon>Rhodobiaceae</taxon>
        <taxon>Rhodobium</taxon>
    </lineage>
</organism>
<dbReference type="InterPro" id="IPR001610">
    <property type="entry name" value="PAC"/>
</dbReference>
<dbReference type="Gene3D" id="3.40.50.2300">
    <property type="match status" value="1"/>
</dbReference>
<feature type="domain" description="PAS" evidence="9">
    <location>
        <begin position="242"/>
        <end position="288"/>
    </location>
</feature>
<reference evidence="12" key="1">
    <citation type="submission" date="2023-07" db="EMBL/GenBank/DDBJ databases">
        <title>Genome sequencing of Purple Non-Sulfur Bacteria from various extreme environments.</title>
        <authorList>
            <person name="Mayer M."/>
        </authorList>
    </citation>
    <scope>NUCLEOTIDE SEQUENCE [LARGE SCALE GENOMIC DNA]</scope>
    <source>
        <strain evidence="12">DSM 17935</strain>
    </source>
</reference>
<evidence type="ECO:0000256" key="5">
    <source>
        <dbReference type="SAM" id="Coils"/>
    </source>
</evidence>
<dbReference type="PRINTS" id="PR00344">
    <property type="entry name" value="BCTRLSENSOR"/>
</dbReference>
<evidence type="ECO:0000259" key="8">
    <source>
        <dbReference type="PROSITE" id="PS50110"/>
    </source>
</evidence>
<feature type="transmembrane region" description="Helical" evidence="6">
    <location>
        <begin position="12"/>
        <end position="35"/>
    </location>
</feature>
<dbReference type="CDD" id="cd00130">
    <property type="entry name" value="PAS"/>
    <property type="match status" value="1"/>
</dbReference>
<dbReference type="Gene3D" id="1.10.287.130">
    <property type="match status" value="1"/>
</dbReference>